<dbReference type="RefSeq" id="WP_186895205.1">
    <property type="nucleotide sequence ID" value="NZ_WJBE01000021.1"/>
</dbReference>
<dbReference type="Pfam" id="PF00512">
    <property type="entry name" value="HisKA"/>
    <property type="match status" value="1"/>
</dbReference>
<sequence length="445" mass="50411">MLSLNKLRINLTLMNTGVLIGLLLFISIFLYVVLSMDVETNVNNNLKIYCSQLANEIEYLERQEAGQEIAEEEKQGYFEYTRSLVQNNISYVIFDQQFRVLDRSYSLPLDEAKLVEISKHYFEGNNEKYLISNYKQGDKDYKICTYTVVNKNGELKIVQAMKNMASERSLLGNAQEMVGFTILIGASLSFLGGYFLSGRSLIPIKKNMERQQEFLADASHELRTPIAVIQTNLEVVKASTDESVESQLTWINNAYDEIQWMQHIVEDLMFLARADSGDMMVQQEPVDLTYLIKVVCEKMAPLAGKKGIAFINKLEDGLIITGDEKQITQLLVILLDNAIKYSSENTIIRVIGKNTLQGVSVEVIDQGIGIPKDEINKVTQRFYRVDKARSRTEGGTGLGLSIANWIVDEHHAGMIIESEEKKGTKITLNFDKGVEKSEQSKILRR</sequence>
<feature type="transmembrane region" description="Helical" evidence="8">
    <location>
        <begin position="12"/>
        <end position="34"/>
    </location>
</feature>
<dbReference type="InterPro" id="IPR050351">
    <property type="entry name" value="BphY/WalK/GraS-like"/>
</dbReference>
<evidence type="ECO:0000313" key="11">
    <source>
        <dbReference type="Proteomes" id="UP000622405"/>
    </source>
</evidence>
<evidence type="ECO:0000259" key="9">
    <source>
        <dbReference type="PROSITE" id="PS50109"/>
    </source>
</evidence>
<evidence type="ECO:0000256" key="8">
    <source>
        <dbReference type="SAM" id="Phobius"/>
    </source>
</evidence>
<evidence type="ECO:0000256" key="3">
    <source>
        <dbReference type="ARBA" id="ARBA00012438"/>
    </source>
</evidence>
<gene>
    <name evidence="10" type="ORF">GH811_16055</name>
</gene>
<dbReference type="Gene3D" id="1.10.287.130">
    <property type="match status" value="1"/>
</dbReference>
<feature type="domain" description="Histidine kinase" evidence="9">
    <location>
        <begin position="217"/>
        <end position="434"/>
    </location>
</feature>
<evidence type="ECO:0000256" key="1">
    <source>
        <dbReference type="ARBA" id="ARBA00000085"/>
    </source>
</evidence>
<keyword evidence="11" id="KW-1185">Reference proteome</keyword>
<dbReference type="PROSITE" id="PS50109">
    <property type="entry name" value="HIS_KIN"/>
    <property type="match status" value="1"/>
</dbReference>
<organism evidence="10 11">
    <name type="scientific">Acetobacterium malicum</name>
    <dbReference type="NCBI Taxonomy" id="52692"/>
    <lineage>
        <taxon>Bacteria</taxon>
        <taxon>Bacillati</taxon>
        <taxon>Bacillota</taxon>
        <taxon>Clostridia</taxon>
        <taxon>Eubacteriales</taxon>
        <taxon>Eubacteriaceae</taxon>
        <taxon>Acetobacterium</taxon>
    </lineage>
</organism>
<comment type="caution">
    <text evidence="10">The sequence shown here is derived from an EMBL/GenBank/DDBJ whole genome shotgun (WGS) entry which is preliminary data.</text>
</comment>
<keyword evidence="5" id="KW-0808">Transferase</keyword>
<keyword evidence="8" id="KW-1133">Transmembrane helix</keyword>
<evidence type="ECO:0000256" key="7">
    <source>
        <dbReference type="ARBA" id="ARBA00023012"/>
    </source>
</evidence>
<dbReference type="SUPFAM" id="SSF47384">
    <property type="entry name" value="Homodimeric domain of signal transducing histidine kinase"/>
    <property type="match status" value="1"/>
</dbReference>
<dbReference type="SMART" id="SM00388">
    <property type="entry name" value="HisKA"/>
    <property type="match status" value="1"/>
</dbReference>
<proteinExistence type="predicted"/>
<dbReference type="InterPro" id="IPR003661">
    <property type="entry name" value="HisK_dim/P_dom"/>
</dbReference>
<keyword evidence="6 10" id="KW-0418">Kinase</keyword>
<dbReference type="CDD" id="cd00075">
    <property type="entry name" value="HATPase"/>
    <property type="match status" value="1"/>
</dbReference>
<dbReference type="PANTHER" id="PTHR45453">
    <property type="entry name" value="PHOSPHATE REGULON SENSOR PROTEIN PHOR"/>
    <property type="match status" value="1"/>
</dbReference>
<evidence type="ECO:0000256" key="2">
    <source>
        <dbReference type="ARBA" id="ARBA00004370"/>
    </source>
</evidence>
<keyword evidence="4" id="KW-0597">Phosphoprotein</keyword>
<dbReference type="CDD" id="cd00082">
    <property type="entry name" value="HisKA"/>
    <property type="match status" value="1"/>
</dbReference>
<evidence type="ECO:0000313" key="10">
    <source>
        <dbReference type="EMBL" id="MBC3901131.1"/>
    </source>
</evidence>
<keyword evidence="8" id="KW-0472">Membrane</keyword>
<keyword evidence="8" id="KW-0812">Transmembrane</keyword>
<dbReference type="PRINTS" id="PR00344">
    <property type="entry name" value="BCTRLSENSOR"/>
</dbReference>
<dbReference type="InterPro" id="IPR004358">
    <property type="entry name" value="Sig_transdc_His_kin-like_C"/>
</dbReference>
<dbReference type="SUPFAM" id="SSF55874">
    <property type="entry name" value="ATPase domain of HSP90 chaperone/DNA topoisomerase II/histidine kinase"/>
    <property type="match status" value="1"/>
</dbReference>
<dbReference type="InterPro" id="IPR036890">
    <property type="entry name" value="HATPase_C_sf"/>
</dbReference>
<evidence type="ECO:0000256" key="6">
    <source>
        <dbReference type="ARBA" id="ARBA00022777"/>
    </source>
</evidence>
<comment type="subcellular location">
    <subcellularLocation>
        <location evidence="2">Membrane</location>
    </subcellularLocation>
</comment>
<dbReference type="Pfam" id="PF02518">
    <property type="entry name" value="HATPase_c"/>
    <property type="match status" value="1"/>
</dbReference>
<comment type="catalytic activity">
    <reaction evidence="1">
        <text>ATP + protein L-histidine = ADP + protein N-phospho-L-histidine.</text>
        <dbReference type="EC" id="2.7.13.3"/>
    </reaction>
</comment>
<dbReference type="InterPro" id="IPR036097">
    <property type="entry name" value="HisK_dim/P_sf"/>
</dbReference>
<dbReference type="GO" id="GO:0016301">
    <property type="term" value="F:kinase activity"/>
    <property type="evidence" value="ECO:0007669"/>
    <property type="project" value="UniProtKB-KW"/>
</dbReference>
<evidence type="ECO:0000256" key="4">
    <source>
        <dbReference type="ARBA" id="ARBA00022553"/>
    </source>
</evidence>
<feature type="transmembrane region" description="Helical" evidence="8">
    <location>
        <begin position="177"/>
        <end position="196"/>
    </location>
</feature>
<dbReference type="InterPro" id="IPR003594">
    <property type="entry name" value="HATPase_dom"/>
</dbReference>
<evidence type="ECO:0000256" key="5">
    <source>
        <dbReference type="ARBA" id="ARBA00022679"/>
    </source>
</evidence>
<dbReference type="Gene3D" id="3.30.565.10">
    <property type="entry name" value="Histidine kinase-like ATPase, C-terminal domain"/>
    <property type="match status" value="1"/>
</dbReference>
<dbReference type="InterPro" id="IPR005467">
    <property type="entry name" value="His_kinase_dom"/>
</dbReference>
<dbReference type="PANTHER" id="PTHR45453:SF1">
    <property type="entry name" value="PHOSPHATE REGULON SENSOR PROTEIN PHOR"/>
    <property type="match status" value="1"/>
</dbReference>
<keyword evidence="7" id="KW-0902">Two-component regulatory system</keyword>
<protein>
    <recommendedName>
        <fullName evidence="3">histidine kinase</fullName>
        <ecNumber evidence="3">2.7.13.3</ecNumber>
    </recommendedName>
</protein>
<dbReference type="Proteomes" id="UP000622405">
    <property type="component" value="Unassembled WGS sequence"/>
</dbReference>
<reference evidence="10 11" key="1">
    <citation type="journal article" date="2020" name="mSystems">
        <title>Defining Genomic and Predicted Metabolic Features of the Acetobacterium Genus.</title>
        <authorList>
            <person name="Ross D.E."/>
            <person name="Marshall C.W."/>
            <person name="Gulliver D."/>
            <person name="May H.D."/>
            <person name="Norman R.S."/>
        </authorList>
    </citation>
    <scope>NUCLEOTIDE SEQUENCE [LARGE SCALE GENOMIC DNA]</scope>
    <source>
        <strain evidence="10 11">DSM 4132</strain>
    </source>
</reference>
<name>A0ABR6Z1H7_9FIRM</name>
<dbReference type="EC" id="2.7.13.3" evidence="3"/>
<accession>A0ABR6Z1H7</accession>
<dbReference type="EMBL" id="WJBE01000021">
    <property type="protein sequence ID" value="MBC3901131.1"/>
    <property type="molecule type" value="Genomic_DNA"/>
</dbReference>
<dbReference type="SMART" id="SM00387">
    <property type="entry name" value="HATPase_c"/>
    <property type="match status" value="1"/>
</dbReference>